<proteinExistence type="predicted"/>
<accession>A0A9Q1QDK6</accession>
<feature type="compositionally biased region" description="Basic and acidic residues" evidence="1">
    <location>
        <begin position="270"/>
        <end position="285"/>
    </location>
</feature>
<evidence type="ECO:0000313" key="3">
    <source>
        <dbReference type="Proteomes" id="UP001153076"/>
    </source>
</evidence>
<evidence type="ECO:0000256" key="1">
    <source>
        <dbReference type="SAM" id="MobiDB-lite"/>
    </source>
</evidence>
<protein>
    <submittedName>
        <fullName evidence="2">Uncharacterized protein</fullName>
    </submittedName>
</protein>
<organism evidence="2 3">
    <name type="scientific">Carnegiea gigantea</name>
    <dbReference type="NCBI Taxonomy" id="171969"/>
    <lineage>
        <taxon>Eukaryota</taxon>
        <taxon>Viridiplantae</taxon>
        <taxon>Streptophyta</taxon>
        <taxon>Embryophyta</taxon>
        <taxon>Tracheophyta</taxon>
        <taxon>Spermatophyta</taxon>
        <taxon>Magnoliopsida</taxon>
        <taxon>eudicotyledons</taxon>
        <taxon>Gunneridae</taxon>
        <taxon>Pentapetalae</taxon>
        <taxon>Caryophyllales</taxon>
        <taxon>Cactineae</taxon>
        <taxon>Cactaceae</taxon>
        <taxon>Cactoideae</taxon>
        <taxon>Echinocereeae</taxon>
        <taxon>Carnegiea</taxon>
    </lineage>
</organism>
<evidence type="ECO:0000313" key="2">
    <source>
        <dbReference type="EMBL" id="KAJ8437581.1"/>
    </source>
</evidence>
<dbReference type="EMBL" id="JAKOGI010000291">
    <property type="protein sequence ID" value="KAJ8437581.1"/>
    <property type="molecule type" value="Genomic_DNA"/>
</dbReference>
<gene>
    <name evidence="2" type="ORF">Cgig2_005332</name>
</gene>
<dbReference type="Pfam" id="PF04720">
    <property type="entry name" value="PDDEXK_6"/>
    <property type="match status" value="1"/>
</dbReference>
<reference evidence="2" key="1">
    <citation type="submission" date="2022-04" db="EMBL/GenBank/DDBJ databases">
        <title>Carnegiea gigantea Genome sequencing and assembly v2.</title>
        <authorList>
            <person name="Copetti D."/>
            <person name="Sanderson M.J."/>
            <person name="Burquez A."/>
            <person name="Wojciechowski M.F."/>
        </authorList>
    </citation>
    <scope>NUCLEOTIDE SEQUENCE</scope>
    <source>
        <strain evidence="2">SGP5-SGP5p</strain>
        <tissue evidence="2">Aerial part</tissue>
    </source>
</reference>
<dbReference type="PANTHER" id="PTHR31579:SF42">
    <property type="entry name" value="DUF506 FAMILY PROTEIN (DUF506)"/>
    <property type="match status" value="1"/>
</dbReference>
<sequence>MAKIPIKFKRVAAAFDEAVKWRRPCESSSGSDYWPESGTDLSDLVNSFLENADGNQEDQFDIHVIESKAQVNKDTDDTCDVNWVCDNDAEDDDLERKETLQGLLLECGIDGDNCGVKRKIYDEIDNGLKLIGDLSGCSTSRNSLKRSLMAHLRDKGFDAGLCKSRWEKTGRIPSGSYEYIDVKVGQARYIVEVFLTGELEIARPTAGYTALLGMIPPVLVIEKPQVLKQMMRLVSGAMRKSLKHVSMHVPPWRRQGYLEAKYFSPYRRTTNREPSGKTTKGERGGLAKKRSTIGFKSDLVRVPHYSYCRGDDFASKVGVRVGLLAATLQGK</sequence>
<dbReference type="PANTHER" id="PTHR31579">
    <property type="entry name" value="OS03G0796600 PROTEIN"/>
    <property type="match status" value="1"/>
</dbReference>
<name>A0A9Q1QDK6_9CARY</name>
<dbReference type="NCBIfam" id="TIGR01615">
    <property type="entry name" value="A_thal_3542"/>
    <property type="match status" value="1"/>
</dbReference>
<keyword evidence="3" id="KW-1185">Reference proteome</keyword>
<dbReference type="AlphaFoldDB" id="A0A9Q1QDK6"/>
<dbReference type="Proteomes" id="UP001153076">
    <property type="component" value="Unassembled WGS sequence"/>
</dbReference>
<dbReference type="InterPro" id="IPR006502">
    <property type="entry name" value="PDDEXK-like"/>
</dbReference>
<feature type="region of interest" description="Disordered" evidence="1">
    <location>
        <begin position="268"/>
        <end position="287"/>
    </location>
</feature>
<comment type="caution">
    <text evidence="2">The sequence shown here is derived from an EMBL/GenBank/DDBJ whole genome shotgun (WGS) entry which is preliminary data.</text>
</comment>
<dbReference type="OrthoDB" id="548115at2759"/>